<comment type="caution">
    <text evidence="1">The sequence shown here is derived from an EMBL/GenBank/DDBJ whole genome shotgun (WGS) entry which is preliminary data.</text>
</comment>
<dbReference type="Proteomes" id="UP001596106">
    <property type="component" value="Unassembled WGS sequence"/>
</dbReference>
<dbReference type="GO" id="GO:0032259">
    <property type="term" value="P:methylation"/>
    <property type="evidence" value="ECO:0007669"/>
    <property type="project" value="UniProtKB-KW"/>
</dbReference>
<dbReference type="Pfam" id="PF13489">
    <property type="entry name" value="Methyltransf_23"/>
    <property type="match status" value="1"/>
</dbReference>
<keyword evidence="1" id="KW-0489">Methyltransferase</keyword>
<gene>
    <name evidence="1" type="ORF">ACFPMF_08885</name>
</gene>
<dbReference type="RefSeq" id="WP_379843330.1">
    <property type="nucleotide sequence ID" value="NZ_JBHSMA010000002.1"/>
</dbReference>
<dbReference type="EMBL" id="JBHSMA010000002">
    <property type="protein sequence ID" value="MFC5409419.1"/>
    <property type="molecule type" value="Genomic_DNA"/>
</dbReference>
<keyword evidence="1" id="KW-0808">Transferase</keyword>
<keyword evidence="2" id="KW-1185">Reference proteome</keyword>
<name>A0ABW0I812_9BACT</name>
<evidence type="ECO:0000313" key="2">
    <source>
        <dbReference type="Proteomes" id="UP001596106"/>
    </source>
</evidence>
<proteinExistence type="predicted"/>
<protein>
    <submittedName>
        <fullName evidence="1">Class I SAM-dependent methyltransferase</fullName>
    </submittedName>
</protein>
<organism evidence="1 2">
    <name type="scientific">Larkinella bovis</name>
    <dbReference type="NCBI Taxonomy" id="683041"/>
    <lineage>
        <taxon>Bacteria</taxon>
        <taxon>Pseudomonadati</taxon>
        <taxon>Bacteroidota</taxon>
        <taxon>Cytophagia</taxon>
        <taxon>Cytophagales</taxon>
        <taxon>Spirosomataceae</taxon>
        <taxon>Larkinella</taxon>
    </lineage>
</organism>
<dbReference type="InterPro" id="IPR029063">
    <property type="entry name" value="SAM-dependent_MTases_sf"/>
</dbReference>
<reference evidence="2" key="1">
    <citation type="journal article" date="2019" name="Int. J. Syst. Evol. Microbiol.">
        <title>The Global Catalogue of Microorganisms (GCM) 10K type strain sequencing project: providing services to taxonomists for standard genome sequencing and annotation.</title>
        <authorList>
            <consortium name="The Broad Institute Genomics Platform"/>
            <consortium name="The Broad Institute Genome Sequencing Center for Infectious Disease"/>
            <person name="Wu L."/>
            <person name="Ma J."/>
        </authorList>
    </citation>
    <scope>NUCLEOTIDE SEQUENCE [LARGE SCALE GENOMIC DNA]</scope>
    <source>
        <strain evidence="2">CCUG 55250</strain>
    </source>
</reference>
<dbReference type="GO" id="GO:0008168">
    <property type="term" value="F:methyltransferase activity"/>
    <property type="evidence" value="ECO:0007669"/>
    <property type="project" value="UniProtKB-KW"/>
</dbReference>
<evidence type="ECO:0000313" key="1">
    <source>
        <dbReference type="EMBL" id="MFC5409419.1"/>
    </source>
</evidence>
<sequence length="245" mass="28079">METNSTTSSALQDAYRSQYADADRTWRNMGARMKAETIRRLCQSYQFPKMLDVGSGDGAVLQQLDQARFCPAMYSLEISESGVRRIRERGLASLQDVQLFDGYKIPYADQTFPLATCSHVIEHVEHPRLLLREIARVSDYQFFEVPIDFSFFVDRKTDHFLSYGHINIFTPSLFKFLLKSEGFEILAEHSVFYDTAAIRHSAPGTLAFWAIWLKTQVLKSVPVLRKIKPSAFAVLCRKKSDLSIF</sequence>
<dbReference type="Gene3D" id="3.40.50.150">
    <property type="entry name" value="Vaccinia Virus protein VP39"/>
    <property type="match status" value="1"/>
</dbReference>
<dbReference type="SUPFAM" id="SSF53335">
    <property type="entry name" value="S-adenosyl-L-methionine-dependent methyltransferases"/>
    <property type="match status" value="1"/>
</dbReference>
<accession>A0ABW0I812</accession>
<dbReference type="CDD" id="cd02440">
    <property type="entry name" value="AdoMet_MTases"/>
    <property type="match status" value="1"/>
</dbReference>